<feature type="compositionally biased region" description="Low complexity" evidence="1">
    <location>
        <begin position="98"/>
        <end position="112"/>
    </location>
</feature>
<reference evidence="2 3" key="1">
    <citation type="submission" date="2019-05" db="EMBL/GenBank/DDBJ databases">
        <title>Another draft genome of Portunus trituberculatus and its Hox gene families provides insights of decapod evolution.</title>
        <authorList>
            <person name="Jeong J.-H."/>
            <person name="Song I."/>
            <person name="Kim S."/>
            <person name="Choi T."/>
            <person name="Kim D."/>
            <person name="Ryu S."/>
            <person name="Kim W."/>
        </authorList>
    </citation>
    <scope>NUCLEOTIDE SEQUENCE [LARGE SCALE GENOMIC DNA]</scope>
    <source>
        <tissue evidence="2">Muscle</tissue>
    </source>
</reference>
<sequence>MKYVTGEPCGLPCGCQETAKFEFKYPSVHSVVHGHPTTKSEFCQAEIRQVRGLTVLILNGRVLNGIIILGKACDLIESAERRRARNESTSEITEKKSSNTCEKTSTLSVSSKKTMKVEVATSPIRGWSMPPPTTSSSERTPSKTHSLEVSTPASASASIVSTPSTSEPPARSDSLDFLVESKKGLMANSMVNLSSVGINEGPFTNDASRQYRLQHSLESIVSVDNTDVGEPTGEHQSSSSSPCASLKLMNQDEQAERIQTVSLVANVSPEGEDIGKECGVLENVSSEVRKFKRHPFVSCDSIRYRGSTDGDIL</sequence>
<keyword evidence="3" id="KW-1185">Reference proteome</keyword>
<dbReference type="EMBL" id="VSRR010029885">
    <property type="protein sequence ID" value="MPC69722.1"/>
    <property type="molecule type" value="Genomic_DNA"/>
</dbReference>
<evidence type="ECO:0000256" key="1">
    <source>
        <dbReference type="SAM" id="MobiDB-lite"/>
    </source>
</evidence>
<feature type="compositionally biased region" description="Polar residues" evidence="1">
    <location>
        <begin position="147"/>
        <end position="167"/>
    </location>
</feature>
<evidence type="ECO:0000313" key="2">
    <source>
        <dbReference type="EMBL" id="MPC69722.1"/>
    </source>
</evidence>
<accession>A0A5B7HF18</accession>
<dbReference type="Proteomes" id="UP000324222">
    <property type="component" value="Unassembled WGS sequence"/>
</dbReference>
<feature type="region of interest" description="Disordered" evidence="1">
    <location>
        <begin position="81"/>
        <end position="173"/>
    </location>
</feature>
<dbReference type="AlphaFoldDB" id="A0A5B7HF18"/>
<name>A0A5B7HF18_PORTR</name>
<comment type="caution">
    <text evidence="2">The sequence shown here is derived from an EMBL/GenBank/DDBJ whole genome shotgun (WGS) entry which is preliminary data.</text>
</comment>
<proteinExistence type="predicted"/>
<organism evidence="2 3">
    <name type="scientific">Portunus trituberculatus</name>
    <name type="common">Swimming crab</name>
    <name type="synonym">Neptunus trituberculatus</name>
    <dbReference type="NCBI Taxonomy" id="210409"/>
    <lineage>
        <taxon>Eukaryota</taxon>
        <taxon>Metazoa</taxon>
        <taxon>Ecdysozoa</taxon>
        <taxon>Arthropoda</taxon>
        <taxon>Crustacea</taxon>
        <taxon>Multicrustacea</taxon>
        <taxon>Malacostraca</taxon>
        <taxon>Eumalacostraca</taxon>
        <taxon>Eucarida</taxon>
        <taxon>Decapoda</taxon>
        <taxon>Pleocyemata</taxon>
        <taxon>Brachyura</taxon>
        <taxon>Eubrachyura</taxon>
        <taxon>Portunoidea</taxon>
        <taxon>Portunidae</taxon>
        <taxon>Portuninae</taxon>
        <taxon>Portunus</taxon>
    </lineage>
</organism>
<gene>
    <name evidence="2" type="ORF">E2C01_063953</name>
</gene>
<dbReference type="OrthoDB" id="29023at2759"/>
<evidence type="ECO:0000313" key="3">
    <source>
        <dbReference type="Proteomes" id="UP000324222"/>
    </source>
</evidence>
<feature type="compositionally biased region" description="Basic and acidic residues" evidence="1">
    <location>
        <begin position="81"/>
        <end position="97"/>
    </location>
</feature>
<protein>
    <submittedName>
        <fullName evidence="2">Uncharacterized protein</fullName>
    </submittedName>
</protein>